<keyword evidence="1" id="KW-0732">Signal</keyword>
<evidence type="ECO:0008006" key="4">
    <source>
        <dbReference type="Google" id="ProtNLM"/>
    </source>
</evidence>
<evidence type="ECO:0000256" key="1">
    <source>
        <dbReference type="SAM" id="SignalP"/>
    </source>
</evidence>
<sequence length="343" mass="38554">MTSIGPFVLLVVVLMTTLTFGMDEEPPGTSNPAKEIYTEHGWIPEHELLPVAWSQSLDGVQASPGSVSPSHPQAAALPAGQARQSVLGRVGPSTSSSLYPMLNSQAEHPAPYYHIPAFEQHPGGRMWGPYTVGEERFSPKTYPLDIPAFEHLYNSRDIQFQDFEHLYQQGHFRTSGTSFRPDPLALEAIRQKIWTSLREKQKLEPGIVRADTGLREGEYLWPPVHPTGVDRKLDMPSGKLLSKLRAAITNRLRTHNHQFQILYHIQVPVKDETRHFLMFSPKTWNVVNHWAEEGGPRPWAFFESYKHTASGSGDRLALAGLTFLPHHSDIYLREAGIITPAFI</sequence>
<evidence type="ECO:0000313" key="3">
    <source>
        <dbReference type="Proteomes" id="UP000324022"/>
    </source>
</evidence>
<feature type="chain" id="PRO_5023085658" description="Effector family protein Eff1" evidence="1">
    <location>
        <begin position="22"/>
        <end position="343"/>
    </location>
</feature>
<reference evidence="2 3" key="1">
    <citation type="submission" date="2018-03" db="EMBL/GenBank/DDBJ databases">
        <authorList>
            <person name="Guldener U."/>
        </authorList>
    </citation>
    <scope>NUCLEOTIDE SEQUENCE [LARGE SCALE GENOMIC DNA]</scope>
    <source>
        <strain evidence="2 3">NBRC100155</strain>
    </source>
</reference>
<organism evidence="2 3">
    <name type="scientific">Ustilago trichophora</name>
    <dbReference type="NCBI Taxonomy" id="86804"/>
    <lineage>
        <taxon>Eukaryota</taxon>
        <taxon>Fungi</taxon>
        <taxon>Dikarya</taxon>
        <taxon>Basidiomycota</taxon>
        <taxon>Ustilaginomycotina</taxon>
        <taxon>Ustilaginomycetes</taxon>
        <taxon>Ustilaginales</taxon>
        <taxon>Ustilaginaceae</taxon>
        <taxon>Ustilago</taxon>
    </lineage>
</organism>
<proteinExistence type="predicted"/>
<dbReference type="AlphaFoldDB" id="A0A5C3E9K7"/>
<keyword evidence="3" id="KW-1185">Reference proteome</keyword>
<gene>
    <name evidence="2" type="ORF">UTRI_10399</name>
</gene>
<dbReference type="Proteomes" id="UP000324022">
    <property type="component" value="Unassembled WGS sequence"/>
</dbReference>
<accession>A0A5C3E9K7</accession>
<dbReference type="OrthoDB" id="2556295at2759"/>
<protein>
    <recommendedName>
        <fullName evidence="4">Effector family protein Eff1</fullName>
    </recommendedName>
</protein>
<evidence type="ECO:0000313" key="2">
    <source>
        <dbReference type="EMBL" id="SPO27282.1"/>
    </source>
</evidence>
<name>A0A5C3E9K7_9BASI</name>
<feature type="signal peptide" evidence="1">
    <location>
        <begin position="1"/>
        <end position="21"/>
    </location>
</feature>
<dbReference type="EMBL" id="OOIN01000017">
    <property type="protein sequence ID" value="SPO27282.1"/>
    <property type="molecule type" value="Genomic_DNA"/>
</dbReference>